<dbReference type="AlphaFoldDB" id="A0A6G0WRG6"/>
<feature type="coiled-coil region" evidence="2">
    <location>
        <begin position="448"/>
        <end position="509"/>
    </location>
</feature>
<feature type="region of interest" description="Disordered" evidence="3">
    <location>
        <begin position="89"/>
        <end position="127"/>
    </location>
</feature>
<dbReference type="PROSITE" id="PS50096">
    <property type="entry name" value="IQ"/>
    <property type="match status" value="1"/>
</dbReference>
<evidence type="ECO:0000313" key="5">
    <source>
        <dbReference type="EMBL" id="KAF0729996.1"/>
    </source>
</evidence>
<evidence type="ECO:0000259" key="4">
    <source>
        <dbReference type="PROSITE" id="PS50222"/>
    </source>
</evidence>
<name>A0A6G0WRG6_9STRA</name>
<comment type="caution">
    <text evidence="5">The sequence shown here is derived from an EMBL/GenBank/DDBJ whole genome shotgun (WGS) entry which is preliminary data.</text>
</comment>
<feature type="domain" description="EF-hand" evidence="4">
    <location>
        <begin position="880"/>
        <end position="915"/>
    </location>
</feature>
<dbReference type="GO" id="GO:0005509">
    <property type="term" value="F:calcium ion binding"/>
    <property type="evidence" value="ECO:0007669"/>
    <property type="project" value="InterPro"/>
</dbReference>
<dbReference type="PROSITE" id="PS00018">
    <property type="entry name" value="EF_HAND_1"/>
    <property type="match status" value="1"/>
</dbReference>
<dbReference type="InterPro" id="IPR002048">
    <property type="entry name" value="EF_hand_dom"/>
</dbReference>
<dbReference type="PANTHER" id="PTHR34894">
    <property type="entry name" value="SAM-DEPENDENT METHYLTRANSFERASE RSMI, CONSERVED SITE"/>
    <property type="match status" value="1"/>
</dbReference>
<dbReference type="InterPro" id="IPR011992">
    <property type="entry name" value="EF-hand-dom_pair"/>
</dbReference>
<feature type="compositionally biased region" description="Low complexity" evidence="3">
    <location>
        <begin position="284"/>
        <end position="293"/>
    </location>
</feature>
<dbReference type="Gene3D" id="1.10.238.10">
    <property type="entry name" value="EF-hand"/>
    <property type="match status" value="1"/>
</dbReference>
<accession>A0A6G0WRG6</accession>
<protein>
    <recommendedName>
        <fullName evidence="4">EF-hand domain-containing protein</fullName>
    </recommendedName>
</protein>
<keyword evidence="1" id="KW-0106">Calcium</keyword>
<feature type="compositionally biased region" description="Low complexity" evidence="3">
    <location>
        <begin position="113"/>
        <end position="124"/>
    </location>
</feature>
<proteinExistence type="predicted"/>
<feature type="region of interest" description="Disordered" evidence="3">
    <location>
        <begin position="626"/>
        <end position="663"/>
    </location>
</feature>
<evidence type="ECO:0000256" key="1">
    <source>
        <dbReference type="ARBA" id="ARBA00022837"/>
    </source>
</evidence>
<dbReference type="InterPro" id="IPR018247">
    <property type="entry name" value="EF_Hand_1_Ca_BS"/>
</dbReference>
<dbReference type="PANTHER" id="PTHR34894:SF5">
    <property type="entry name" value="EF-HAND DOMAIN-CONTAINING PROTEIN"/>
    <property type="match status" value="1"/>
</dbReference>
<sequence>MPARPVSAPCVKKRVAYGVEPYLDALQPSVVGSGSGNAAIQSLQARVQHAKRQLLDFQDPTTPRKLAISMSAPHIQPCASKDIAGGGLQGNLDPLAGPSRAKKSLRPRSCGIRRPTTAGTTPGAQTPLVKHPMRLIAAKLNASLDCHDEEEGKRRTTELFHDFQGDSWPFLGATSNQNETKRSHAYYSDVYHQVALQLDQNPASQGLADVLRRIWTEYVDPLHDQVEKFKRLGLDYVESSRSAAIRPTTLARVQSKAATALARVNSAENSKPVAVESTSNCQTPSLAAPTPSLEAPPPPRSRRLSQAALTFGFVDQIDDVRKVLEAKVKALRQELISMQRLRESIFTTVMNADVNRQKEADAKLLVRFKAHSFDGNMLKRLSSAATPAMQSAAIQIQKVARGKLATKRIRYARLVALMRLTKEVFHHKLRKQEWTEFDAATMSPPPSMEALEEEMKAIVWQVTQLVRDLSLDWWKLSLSEERARLTWEVNDLKDELKLLQQNASILAQNCRFSIDIITAPYLTKAHDQRLGVHQYYPPSPRPVETPKEMLDFVQSTNNELELFIFALAKAKQQRISVQIQTEAHLAKQPTYLQALALLARQESKQSPQAAHVLANIPDAMDVATQTQLQDDNDKDKKHKKGKGSPKKHAAAHRQHHGQQQQQHFHGLKDVPVQFQDLFKVVGKVQSYKPRCMGLAQLKLLLHEISTARMADDLRPPLGVFLYRFFARKYGLRPVAETHLVNLFTSLKTFLVDDIEIRLFARVCQLRQVPPLSLDAFDYYVSLLASLGATHRNEVAIPIWYLPHVIRQAVDLIHTFEPGCMLELIQYSPEYTYKDLEAALNRLPHVATDREIGFNAPSVSYVDRNEVLGVCLDAFEAIERSIHDHLITAFQVADIDQNGELSFSEFNSLVQKVYSVPEAHVQRMFFDAIAMSGDPIRDAILPQVFVVIAKKEGLSRKSYVQERRNALTAPPVDTASLLAMFEAAHGQTG</sequence>
<reference evidence="5 6" key="1">
    <citation type="submission" date="2019-07" db="EMBL/GenBank/DDBJ databases">
        <title>Genomics analysis of Aphanomyces spp. identifies a new class of oomycete effector associated with host adaptation.</title>
        <authorList>
            <person name="Gaulin E."/>
        </authorList>
    </citation>
    <scope>NUCLEOTIDE SEQUENCE [LARGE SCALE GENOMIC DNA]</scope>
    <source>
        <strain evidence="5 6">ATCC 201684</strain>
    </source>
</reference>
<gene>
    <name evidence="5" type="ORF">Ae201684_012485</name>
</gene>
<dbReference type="Proteomes" id="UP000481153">
    <property type="component" value="Unassembled WGS sequence"/>
</dbReference>
<dbReference type="PROSITE" id="PS50222">
    <property type="entry name" value="EF_HAND_2"/>
    <property type="match status" value="1"/>
</dbReference>
<dbReference type="VEuPathDB" id="FungiDB:AeMF1_013777"/>
<dbReference type="EMBL" id="VJMJ01000158">
    <property type="protein sequence ID" value="KAF0729996.1"/>
    <property type="molecule type" value="Genomic_DNA"/>
</dbReference>
<organism evidence="5 6">
    <name type="scientific">Aphanomyces euteiches</name>
    <dbReference type="NCBI Taxonomy" id="100861"/>
    <lineage>
        <taxon>Eukaryota</taxon>
        <taxon>Sar</taxon>
        <taxon>Stramenopiles</taxon>
        <taxon>Oomycota</taxon>
        <taxon>Saprolegniomycetes</taxon>
        <taxon>Saprolegniales</taxon>
        <taxon>Verrucalvaceae</taxon>
        <taxon>Aphanomyces</taxon>
    </lineage>
</organism>
<feature type="coiled-coil region" evidence="2">
    <location>
        <begin position="314"/>
        <end position="341"/>
    </location>
</feature>
<evidence type="ECO:0000256" key="3">
    <source>
        <dbReference type="SAM" id="MobiDB-lite"/>
    </source>
</evidence>
<keyword evidence="6" id="KW-1185">Reference proteome</keyword>
<evidence type="ECO:0000313" key="6">
    <source>
        <dbReference type="Proteomes" id="UP000481153"/>
    </source>
</evidence>
<keyword evidence="2" id="KW-0175">Coiled coil</keyword>
<feature type="region of interest" description="Disordered" evidence="3">
    <location>
        <begin position="267"/>
        <end position="302"/>
    </location>
</feature>
<feature type="compositionally biased region" description="Basic residues" evidence="3">
    <location>
        <begin position="636"/>
        <end position="656"/>
    </location>
</feature>
<evidence type="ECO:0000256" key="2">
    <source>
        <dbReference type="SAM" id="Coils"/>
    </source>
</evidence>
<dbReference type="SUPFAM" id="SSF47473">
    <property type="entry name" value="EF-hand"/>
    <property type="match status" value="1"/>
</dbReference>